<keyword evidence="5" id="KW-1185">Reference proteome</keyword>
<comment type="subcellular location">
    <subcellularLocation>
        <location evidence="2">Nucleus</location>
    </subcellularLocation>
</comment>
<dbReference type="GO" id="GO:0034353">
    <property type="term" value="F:mRNA 5'-diphosphatase activity"/>
    <property type="evidence" value="ECO:0007669"/>
    <property type="project" value="TreeGrafter"/>
</dbReference>
<keyword evidence="2" id="KW-0540">Nuclease</keyword>
<proteinExistence type="inferred from homology"/>
<dbReference type="GO" id="GO:0005634">
    <property type="term" value="C:nucleus"/>
    <property type="evidence" value="ECO:0007669"/>
    <property type="project" value="UniProtKB-SubCell"/>
</dbReference>
<evidence type="ECO:0000259" key="3">
    <source>
        <dbReference type="Pfam" id="PF08652"/>
    </source>
</evidence>
<dbReference type="InterPro" id="IPR039039">
    <property type="entry name" value="RAI1-like_fam"/>
</dbReference>
<comment type="similarity">
    <text evidence="1 2">Belongs to the DXO/Dom3Z family.</text>
</comment>
<dbReference type="GO" id="GO:0004518">
    <property type="term" value="F:nuclease activity"/>
    <property type="evidence" value="ECO:0007669"/>
    <property type="project" value="UniProtKB-KW"/>
</dbReference>
<comment type="caution">
    <text evidence="4">The sequence shown here is derived from an EMBL/GenBank/DDBJ whole genome shotgun (WGS) entry which is preliminary data.</text>
</comment>
<dbReference type="GO" id="GO:0110155">
    <property type="term" value="P:NAD-cap decapping"/>
    <property type="evidence" value="ECO:0007669"/>
    <property type="project" value="TreeGrafter"/>
</dbReference>
<dbReference type="GO" id="GO:0005829">
    <property type="term" value="C:cytosol"/>
    <property type="evidence" value="ECO:0007669"/>
    <property type="project" value="TreeGrafter"/>
</dbReference>
<comment type="function">
    <text evidence="2">Decapping enzyme for NAD-capped RNAs: specifically hydrolyzes the nicotinamide adenine dinucleotide (NAD) cap from a subset of RNAs by removing the entire NAD moiety from the 5'-end of an NAD-capped RNA.</text>
</comment>
<evidence type="ECO:0000313" key="4">
    <source>
        <dbReference type="EMBL" id="CAJ0595247.1"/>
    </source>
</evidence>
<accession>A0AA36GNB0</accession>
<dbReference type="GO" id="GO:0046872">
    <property type="term" value="F:metal ion binding"/>
    <property type="evidence" value="ECO:0007669"/>
    <property type="project" value="UniProtKB-KW"/>
</dbReference>
<comment type="cofactor">
    <cofactor evidence="2">
        <name>a divalent metal cation</name>
        <dbReference type="ChEBI" id="CHEBI:60240"/>
    </cofactor>
</comment>
<dbReference type="Proteomes" id="UP001176961">
    <property type="component" value="Unassembled WGS sequence"/>
</dbReference>
<organism evidence="4 5">
    <name type="scientific">Cylicocyclus nassatus</name>
    <name type="common">Nematode worm</name>
    <dbReference type="NCBI Taxonomy" id="53992"/>
    <lineage>
        <taxon>Eukaryota</taxon>
        <taxon>Metazoa</taxon>
        <taxon>Ecdysozoa</taxon>
        <taxon>Nematoda</taxon>
        <taxon>Chromadorea</taxon>
        <taxon>Rhabditida</taxon>
        <taxon>Rhabditina</taxon>
        <taxon>Rhabditomorpha</taxon>
        <taxon>Strongyloidea</taxon>
        <taxon>Strongylidae</taxon>
        <taxon>Cylicocyclus</taxon>
    </lineage>
</organism>
<gene>
    <name evidence="4" type="ORF">CYNAS_LOCUS7230</name>
</gene>
<evidence type="ECO:0000256" key="1">
    <source>
        <dbReference type="ARBA" id="ARBA00006562"/>
    </source>
</evidence>
<sequence>MDHCTSTCEKSLKEVLYGADFVCARGLLKRVAHSPYKNKLVELKVTNYRREDKDNKEWFLQSYFMGITDIYACYDERGVVKKVKPLLVKNLCEASEVDVCMNLLYKVLNKIKSMLEHDGNVCTIEHVEGSREAKICLVASTDMFSSEFKKQYEVE</sequence>
<dbReference type="EC" id="3.6.1.-" evidence="2"/>
<protein>
    <recommendedName>
        <fullName evidence="2">Decapping nuclease</fullName>
        <ecNumber evidence="2">3.6.1.-</ecNumber>
    </recommendedName>
</protein>
<keyword evidence="2" id="KW-0694">RNA-binding</keyword>
<dbReference type="AlphaFoldDB" id="A0AA36GNB0"/>
<evidence type="ECO:0000313" key="5">
    <source>
        <dbReference type="Proteomes" id="UP001176961"/>
    </source>
</evidence>
<dbReference type="PANTHER" id="PTHR12395:SF9">
    <property type="entry name" value="DECAPPING AND EXORIBONUCLEASE PROTEIN"/>
    <property type="match status" value="1"/>
</dbReference>
<name>A0AA36GNB0_CYLNA</name>
<keyword evidence="2" id="KW-0378">Hydrolase</keyword>
<keyword evidence="2" id="KW-0547">Nucleotide-binding</keyword>
<keyword evidence="2" id="KW-0479">Metal-binding</keyword>
<reference evidence="4" key="1">
    <citation type="submission" date="2023-07" db="EMBL/GenBank/DDBJ databases">
        <authorList>
            <consortium name="CYATHOMIX"/>
        </authorList>
    </citation>
    <scope>NUCLEOTIDE SEQUENCE</scope>
    <source>
        <strain evidence="4">N/A</strain>
    </source>
</reference>
<feature type="domain" description="RAI1-like" evidence="3">
    <location>
        <begin position="56"/>
        <end position="140"/>
    </location>
</feature>
<keyword evidence="2" id="KW-0539">Nucleus</keyword>
<dbReference type="GO" id="GO:0000166">
    <property type="term" value="F:nucleotide binding"/>
    <property type="evidence" value="ECO:0007669"/>
    <property type="project" value="UniProtKB-KW"/>
</dbReference>
<dbReference type="InterPro" id="IPR013961">
    <property type="entry name" value="RAI1"/>
</dbReference>
<evidence type="ECO:0000256" key="2">
    <source>
        <dbReference type="RuleBase" id="RU367113"/>
    </source>
</evidence>
<dbReference type="PANTHER" id="PTHR12395">
    <property type="entry name" value="DOM-3 RELATED"/>
    <property type="match status" value="1"/>
</dbReference>
<dbReference type="EMBL" id="CATQJL010000112">
    <property type="protein sequence ID" value="CAJ0595247.1"/>
    <property type="molecule type" value="Genomic_DNA"/>
</dbReference>
<dbReference type="GO" id="GO:0000956">
    <property type="term" value="P:nuclear-transcribed mRNA catabolic process"/>
    <property type="evidence" value="ECO:0007669"/>
    <property type="project" value="TreeGrafter"/>
</dbReference>
<dbReference type="GO" id="GO:0003723">
    <property type="term" value="F:RNA binding"/>
    <property type="evidence" value="ECO:0007669"/>
    <property type="project" value="UniProtKB-KW"/>
</dbReference>
<dbReference type="Pfam" id="PF08652">
    <property type="entry name" value="RAI1"/>
    <property type="match status" value="1"/>
</dbReference>